<reference evidence="1 2" key="1">
    <citation type="submission" date="2023-12" db="EMBL/GenBank/DDBJ databases">
        <title>Blastococcus brunescens sp. nov., an actonobacterium isolated from sandstone collected in sahara desert.</title>
        <authorList>
            <person name="Gtari M."/>
            <person name="Ghodhbane F."/>
        </authorList>
    </citation>
    <scope>NUCLEOTIDE SEQUENCE [LARGE SCALE GENOMIC DNA]</scope>
    <source>
        <strain evidence="1 2">BMG 8361</strain>
    </source>
</reference>
<organism evidence="1 2">
    <name type="scientific">Blastococcus brunescens</name>
    <dbReference type="NCBI Taxonomy" id="1564165"/>
    <lineage>
        <taxon>Bacteria</taxon>
        <taxon>Bacillati</taxon>
        <taxon>Actinomycetota</taxon>
        <taxon>Actinomycetes</taxon>
        <taxon>Geodermatophilales</taxon>
        <taxon>Geodermatophilaceae</taxon>
        <taxon>Blastococcus</taxon>
    </lineage>
</organism>
<evidence type="ECO:0000313" key="2">
    <source>
        <dbReference type="Proteomes" id="UP001324287"/>
    </source>
</evidence>
<evidence type="ECO:0000313" key="1">
    <source>
        <dbReference type="EMBL" id="WRL65501.1"/>
    </source>
</evidence>
<sequence length="63" mass="7046">MPSINAATWPPSDIDWSEHLRPAQRARSIRAAERYIDRLISSGYLDPEDRCALAHRLAGGDAQ</sequence>
<proteinExistence type="predicted"/>
<name>A0ABZ1B3X3_9ACTN</name>
<dbReference type="RefSeq" id="WP_324276823.1">
    <property type="nucleotide sequence ID" value="NZ_CP141261.1"/>
</dbReference>
<accession>A0ABZ1B3X3</accession>
<gene>
    <name evidence="1" type="ORF">U6N30_07855</name>
</gene>
<keyword evidence="2" id="KW-1185">Reference proteome</keyword>
<dbReference type="EMBL" id="CP141261">
    <property type="protein sequence ID" value="WRL65501.1"/>
    <property type="molecule type" value="Genomic_DNA"/>
</dbReference>
<dbReference type="Proteomes" id="UP001324287">
    <property type="component" value="Chromosome"/>
</dbReference>
<protein>
    <submittedName>
        <fullName evidence="1">Uncharacterized protein</fullName>
    </submittedName>
</protein>